<evidence type="ECO:0000259" key="9">
    <source>
        <dbReference type="Pfam" id="PF02879"/>
    </source>
</evidence>
<evidence type="ECO:0000256" key="3">
    <source>
        <dbReference type="ARBA" id="ARBA00022553"/>
    </source>
</evidence>
<dbReference type="InterPro" id="IPR005846">
    <property type="entry name" value="A-D-PHexomutase_a/b/a-III"/>
</dbReference>
<dbReference type="Pfam" id="PF02878">
    <property type="entry name" value="PGM_PMM_I"/>
    <property type="match status" value="1"/>
</dbReference>
<name>A0A6J6F2V6_9ZZZZ</name>
<feature type="domain" description="Alpha-D-phosphohexomutase C-terminal" evidence="7">
    <location>
        <begin position="491"/>
        <end position="534"/>
    </location>
</feature>
<dbReference type="PANTHER" id="PTHR45745">
    <property type="entry name" value="PHOSPHOMANNOMUTASE 45A"/>
    <property type="match status" value="1"/>
</dbReference>
<evidence type="ECO:0000259" key="8">
    <source>
        <dbReference type="Pfam" id="PF02878"/>
    </source>
</evidence>
<sequence>MSQHRVVAERWLRAEPDDDIRHELRSLLDSDDSELDERFSVGLTFGTAGLRAAIGAGPSRMNRLVVRRAAAGLVDHLLATVPGAAERGVLIACDARHKSADFALDTARVAAARGMKAHLIEGVTPTPVLAWNIPRFDVAAAVMVTASHNPREDNGYKVYLGHGAQIVPPDDEAIAARIDAVDAPTVPLAEADDPLIHRVGDEATRGYLDWVPSVRLRPDVRGARVGYTAMHGVGGAVLLRAFDACGLPTPAVVDAQQHPDPEFPTVVFPNPEEPGAMDLVIELGRRESLDVVIANDPDADRLGVAVPSGAAGEWRLLRGDEIGWLFADHILRHTTGSDRLVETTVVSSSLLGEMAAAHGVEYRETFTGFKWIADAAMKADGLRLVFAYEQALGYLVADRPLDKDGLAAAVLLAEIAGLAADEGTTIEGRLDSIAVRFGRHVTSERSIKMDPSSGAGLVRALMATPPKVIGGRNVVAVRDYPEANLVRLWLDEVGGRGVRLQIRPSGTEPKVKLYGEGVELPASELERLLRELADVAVSLV</sequence>
<dbReference type="Pfam" id="PF02880">
    <property type="entry name" value="PGM_PMM_III"/>
    <property type="match status" value="1"/>
</dbReference>
<evidence type="ECO:0000259" key="10">
    <source>
        <dbReference type="Pfam" id="PF02880"/>
    </source>
</evidence>
<proteinExistence type="inferred from homology"/>
<organism evidence="11">
    <name type="scientific">freshwater metagenome</name>
    <dbReference type="NCBI Taxonomy" id="449393"/>
    <lineage>
        <taxon>unclassified sequences</taxon>
        <taxon>metagenomes</taxon>
        <taxon>ecological metagenomes</taxon>
    </lineage>
</organism>
<dbReference type="InterPro" id="IPR016066">
    <property type="entry name" value="A-D-PHexomutase_CS"/>
</dbReference>
<dbReference type="CDD" id="cd05799">
    <property type="entry name" value="PGM2"/>
    <property type="match status" value="1"/>
</dbReference>
<keyword evidence="4" id="KW-0479">Metal-binding</keyword>
<protein>
    <submittedName>
        <fullName evidence="11">Unannotated protein</fullName>
    </submittedName>
</protein>
<feature type="domain" description="Alpha-D-phosphohexomutase alpha/beta/alpha" evidence="10">
    <location>
        <begin position="319"/>
        <end position="417"/>
    </location>
</feature>
<evidence type="ECO:0000256" key="5">
    <source>
        <dbReference type="ARBA" id="ARBA00022842"/>
    </source>
</evidence>
<comment type="similarity">
    <text evidence="2">Belongs to the phosphohexose mutase family.</text>
</comment>
<gene>
    <name evidence="11" type="ORF">UFOPK1722_01063</name>
</gene>
<comment type="cofactor">
    <cofactor evidence="1">
        <name>Mg(2+)</name>
        <dbReference type="ChEBI" id="CHEBI:18420"/>
    </cofactor>
</comment>
<evidence type="ECO:0000256" key="1">
    <source>
        <dbReference type="ARBA" id="ARBA00001946"/>
    </source>
</evidence>
<dbReference type="InterPro" id="IPR005844">
    <property type="entry name" value="A-D-PHexomutase_a/b/a-I"/>
</dbReference>
<dbReference type="SUPFAM" id="SSF55957">
    <property type="entry name" value="Phosphoglucomutase, C-terminal domain"/>
    <property type="match status" value="1"/>
</dbReference>
<dbReference type="Pfam" id="PF00408">
    <property type="entry name" value="PGM_PMM_IV"/>
    <property type="match status" value="1"/>
</dbReference>
<dbReference type="GO" id="GO:0000287">
    <property type="term" value="F:magnesium ion binding"/>
    <property type="evidence" value="ECO:0007669"/>
    <property type="project" value="InterPro"/>
</dbReference>
<dbReference type="GO" id="GO:0006166">
    <property type="term" value="P:purine ribonucleoside salvage"/>
    <property type="evidence" value="ECO:0007669"/>
    <property type="project" value="TreeGrafter"/>
</dbReference>
<dbReference type="AlphaFoldDB" id="A0A6J6F2V6"/>
<dbReference type="InterPro" id="IPR005843">
    <property type="entry name" value="A-D-PHexomutase_C"/>
</dbReference>
<evidence type="ECO:0000259" key="7">
    <source>
        <dbReference type="Pfam" id="PF00408"/>
    </source>
</evidence>
<dbReference type="EMBL" id="CAEZTS010000087">
    <property type="protein sequence ID" value="CAB4581333.1"/>
    <property type="molecule type" value="Genomic_DNA"/>
</dbReference>
<reference evidence="11" key="1">
    <citation type="submission" date="2020-05" db="EMBL/GenBank/DDBJ databases">
        <authorList>
            <person name="Chiriac C."/>
            <person name="Salcher M."/>
            <person name="Ghai R."/>
            <person name="Kavagutti S V."/>
        </authorList>
    </citation>
    <scope>NUCLEOTIDE SEQUENCE</scope>
</reference>
<keyword evidence="3" id="KW-0597">Phosphoprotein</keyword>
<dbReference type="GO" id="GO:0008973">
    <property type="term" value="F:phosphopentomutase activity"/>
    <property type="evidence" value="ECO:0007669"/>
    <property type="project" value="TreeGrafter"/>
</dbReference>
<evidence type="ECO:0000313" key="11">
    <source>
        <dbReference type="EMBL" id="CAB4581333.1"/>
    </source>
</evidence>
<dbReference type="InterPro" id="IPR016055">
    <property type="entry name" value="A-D-PHexomutase_a/b/a-I/II/III"/>
</dbReference>
<keyword evidence="5" id="KW-0460">Magnesium</keyword>
<accession>A0A6J6F2V6</accession>
<dbReference type="PANTHER" id="PTHR45745:SF1">
    <property type="entry name" value="PHOSPHOGLUCOMUTASE 2B-RELATED"/>
    <property type="match status" value="1"/>
</dbReference>
<keyword evidence="6" id="KW-0413">Isomerase</keyword>
<evidence type="ECO:0000256" key="6">
    <source>
        <dbReference type="ARBA" id="ARBA00023235"/>
    </source>
</evidence>
<dbReference type="InterPro" id="IPR036900">
    <property type="entry name" value="A-D-PHexomutase_C_sf"/>
</dbReference>
<evidence type="ECO:0000256" key="2">
    <source>
        <dbReference type="ARBA" id="ARBA00010231"/>
    </source>
</evidence>
<dbReference type="PROSITE" id="PS00710">
    <property type="entry name" value="PGM_PMM"/>
    <property type="match status" value="1"/>
</dbReference>
<dbReference type="Gene3D" id="3.40.120.10">
    <property type="entry name" value="Alpha-D-Glucose-1,6-Bisphosphate, subunit A, domain 3"/>
    <property type="match status" value="3"/>
</dbReference>
<feature type="domain" description="Alpha-D-phosphohexomutase alpha/beta/alpha" evidence="9">
    <location>
        <begin position="220"/>
        <end position="307"/>
    </location>
</feature>
<dbReference type="InterPro" id="IPR005845">
    <property type="entry name" value="A-D-PHexomutase_a/b/a-II"/>
</dbReference>
<feature type="domain" description="Alpha-D-phosphohexomutase alpha/beta/alpha" evidence="8">
    <location>
        <begin position="44"/>
        <end position="182"/>
    </location>
</feature>
<dbReference type="Gene3D" id="3.30.310.50">
    <property type="entry name" value="Alpha-D-phosphohexomutase, C-terminal domain"/>
    <property type="match status" value="1"/>
</dbReference>
<dbReference type="Pfam" id="PF02879">
    <property type="entry name" value="PGM_PMM_II"/>
    <property type="match status" value="1"/>
</dbReference>
<evidence type="ECO:0000256" key="4">
    <source>
        <dbReference type="ARBA" id="ARBA00022723"/>
    </source>
</evidence>
<dbReference type="GO" id="GO:0005975">
    <property type="term" value="P:carbohydrate metabolic process"/>
    <property type="evidence" value="ECO:0007669"/>
    <property type="project" value="InterPro"/>
</dbReference>
<dbReference type="SUPFAM" id="SSF53738">
    <property type="entry name" value="Phosphoglucomutase, first 3 domains"/>
    <property type="match status" value="3"/>
</dbReference>